<feature type="transmembrane region" description="Helical" evidence="1">
    <location>
        <begin position="12"/>
        <end position="41"/>
    </location>
</feature>
<feature type="transmembrane region" description="Helical" evidence="1">
    <location>
        <begin position="132"/>
        <end position="152"/>
    </location>
</feature>
<proteinExistence type="predicted"/>
<name>A0ABT7XYW1_9VIBR</name>
<feature type="transmembrane region" description="Helical" evidence="1">
    <location>
        <begin position="251"/>
        <end position="269"/>
    </location>
</feature>
<gene>
    <name evidence="2" type="ORF">QWJ08_06095</name>
</gene>
<keyword evidence="1" id="KW-0472">Membrane</keyword>
<protein>
    <submittedName>
        <fullName evidence="2">DUF2955 domain-containing protein</fullName>
    </submittedName>
</protein>
<evidence type="ECO:0000313" key="3">
    <source>
        <dbReference type="Proteomes" id="UP001169719"/>
    </source>
</evidence>
<sequence length="335" mass="36846">MFRSAANPIIRLVFLPIALLFYLQSSGAVLPVLSPIFIVMFMTIMPSRPPMSVILKVIAAMLFISFGIVLFGSVLVDSPTGFLLYCWLLLFWGYSRSHRDPKDIIATLTLVVVVVMVVFSKQMMLPMSGLPILLFEKLVVAMIVTYLGFWLFPGDDQDILPEQGVPQADETQYDVFSVALKATALTVVLMVLIGLGATQTMLIAITISNMIKSPTHRDHKTFSHNKLITTAVGVLFTLPAMLLVTAGAPNFVVFGISLFCGLQLASFAIRRQTSLSIYQLLFVNFTSLTYKIISHPGYDSFSAQAMRFISIAIAIMIGALILSFAQNESVVTRKG</sequence>
<evidence type="ECO:0000313" key="2">
    <source>
        <dbReference type="EMBL" id="MDN2480960.1"/>
    </source>
</evidence>
<feature type="transmembrane region" description="Helical" evidence="1">
    <location>
        <begin position="53"/>
        <end position="75"/>
    </location>
</feature>
<comment type="caution">
    <text evidence="2">The sequence shown here is derived from an EMBL/GenBank/DDBJ whole genome shotgun (WGS) entry which is preliminary data.</text>
</comment>
<evidence type="ECO:0000256" key="1">
    <source>
        <dbReference type="SAM" id="Phobius"/>
    </source>
</evidence>
<feature type="transmembrane region" description="Helical" evidence="1">
    <location>
        <begin position="227"/>
        <end position="245"/>
    </location>
</feature>
<dbReference type="EMBL" id="JAUEOZ010000001">
    <property type="protein sequence ID" value="MDN2480960.1"/>
    <property type="molecule type" value="Genomic_DNA"/>
</dbReference>
<feature type="transmembrane region" description="Helical" evidence="1">
    <location>
        <begin position="104"/>
        <end position="120"/>
    </location>
</feature>
<dbReference type="Proteomes" id="UP001169719">
    <property type="component" value="Unassembled WGS sequence"/>
</dbReference>
<keyword evidence="1" id="KW-1133">Transmembrane helix</keyword>
<feature type="transmembrane region" description="Helical" evidence="1">
    <location>
        <begin position="184"/>
        <end position="207"/>
    </location>
</feature>
<reference evidence="2" key="1">
    <citation type="submission" date="2024-05" db="EMBL/GenBank/DDBJ databases">
        <title>Genome Sequences of Four Agar- Degrading Marine Bacteria.</title>
        <authorList>
            <person name="Phillips E.K."/>
            <person name="Shaffer J.C."/>
            <person name="Henson M.W."/>
            <person name="Temperton B."/>
            <person name="Thrash C.J."/>
            <person name="Martin M.O."/>
        </authorList>
    </citation>
    <scope>NUCLEOTIDE SEQUENCE</scope>
    <source>
        <strain evidence="2">EKP203</strain>
    </source>
</reference>
<keyword evidence="1" id="KW-0812">Transmembrane</keyword>
<dbReference type="InterPro" id="IPR022604">
    <property type="entry name" value="DUF2955"/>
</dbReference>
<organism evidence="2 3">
    <name type="scientific">Vibrio agarivorans</name>
    <dbReference type="NCBI Taxonomy" id="153622"/>
    <lineage>
        <taxon>Bacteria</taxon>
        <taxon>Pseudomonadati</taxon>
        <taxon>Pseudomonadota</taxon>
        <taxon>Gammaproteobacteria</taxon>
        <taxon>Vibrionales</taxon>
        <taxon>Vibrionaceae</taxon>
        <taxon>Vibrio</taxon>
    </lineage>
</organism>
<feature type="transmembrane region" description="Helical" evidence="1">
    <location>
        <begin position="276"/>
        <end position="293"/>
    </location>
</feature>
<dbReference type="RefSeq" id="WP_289961108.1">
    <property type="nucleotide sequence ID" value="NZ_JAUEOZ010000001.1"/>
</dbReference>
<keyword evidence="3" id="KW-1185">Reference proteome</keyword>
<accession>A0ABT7XYW1</accession>
<dbReference type="Pfam" id="PF11168">
    <property type="entry name" value="DUF2955"/>
    <property type="match status" value="1"/>
</dbReference>
<feature type="transmembrane region" description="Helical" evidence="1">
    <location>
        <begin position="305"/>
        <end position="325"/>
    </location>
</feature>